<keyword evidence="11" id="KW-1185">Reference proteome</keyword>
<evidence type="ECO:0000313" key="10">
    <source>
        <dbReference type="EMBL" id="KAF4504479.1"/>
    </source>
</evidence>
<evidence type="ECO:0000256" key="4">
    <source>
        <dbReference type="ARBA" id="ARBA00022786"/>
    </source>
</evidence>
<sequence>MDQSVVADFSKDGHQYAVNHVFLPPKLPQSGDDMRTAAHDAQILTALAKALPYFRDRVDVHCRDLVESAATAINRHRLVRCVGGDVEEHRLRDAFLAMEESGGAIPIHVEAQNAGLIVSRRGDLVVFESFELSAKNESVMGTTGRLKRHFPASSVAVTVDDFADRQLQWALAAAIAKLSREETAEMKSYIVKAGEEHIEERDTTDPSMVTDFLASILRGMGRGVDATRICKHTRDEVLWASANRPWRRSPLWLLMRVTLQLCFSRDARSLSLYKEFMIVFMASILRAGTKHGLDGDTLFCMTAKISRRLLKLDPSGRPYLWLPDVQQVLSESRLTIDHAWKRIIAHFATESDAQPLSAEELRLGRPASYLDLDRTIKEFAARKFEEAGKRFRPQQPCFRMDSETFPSLPRPDGGDPAEHWLHIAIFENWVAKCLDTWLMHRLTSRGTCRVLYLAMTDYHQLASSLSAGNTEARSVMYLCIMELWVAADKSACRRLPLMADFDPEVPYKLLQSLTLSSKEEMRRLHLVEEYLDDRRASARFSSPSIYASFGHEASFAVRFYATSLEHQELRHKIETKAFQDREKKAVEFHNLKDFYETVTTRINTAVCTYLAGVNPSTGQAMQHHSNSCQRCADSKVAKAMKILLHEWPLPASEPMAAAAVFELDVPRAFSDWRDMSVYLIMDVFRSDWRDGRASPTKWNLSNHLAAYSETVGRRVQVWSITKPHKETHRKGIHVSLADETSIMVANGMTYRYYDTIANGLMSERDTTDEVPQTLTYQLSEASASLQDFLFRPFHRPHGLSPNHIISSQARCPDGLSLEEYKAMASMLAGHLIQWPNILVNLYNPVVNFNKLDTNLVLRQASLQAGPPLAGAVCRAGHQQLQDEGFVAKFLPGLALALDRIKENWESCFALSSLILLGARVLTFAPSPAVAHTCLGFLASCRRAAIKWLRDLQNEAKLSEDEEQRLRIHDRVFRVALVCVGTFDVDLAHLKAILATSAEASMMIEAAMAIQRTSRPALRSEDAFNLMAMDRWQRLVFRSHRLLRKAIVRSNSSCLDDAIRSAWADFRGGQAWRTVPTEGDYKFWLTTRTAVAHSRSLVLHFNLLTAKLYVNGMNLSRLPAQYEDHPSYQTFFGKTVVEVLPTRMPGMHFSARKAYNGYIVDMGMSKAECPDLQLTATKDGETLDLVPRRVFDRILPRDFVDDCVHWYHRSAKTIEFRPKSEPWTPSPTNWRLTRRESLWVLQRGKQTLIVPASGLGTRLAGLLVALEDKFMMHVIHDSDTGQVDIELPRLQLGFFLLPNSAKLQSRQFRAMYVDAVQDIGTLIGLQTKLVLRDDRAKQKVLVPNGKPLWIGSGNQHVRVAVKHGTSNKVHPYDVDTLLGRLVDNGDLQSKLILCYYHGLTSHCLPDPLTGATGTEQSLTILKSAGVRSFQYLSQENMDMLYAIAELSPKRSHYPETSRLMQSIVWDKSLSCLSQHGLYYEIATEILGQSALSKLFHPDVFMEPKKLDFVDWELHKRHLIRDSVFRLHSFGAENHTTTYDAYYSKRRDGLGLSIASERVFRVSRAVHQETQALYEPPSADFVQDMWQLLSSDPVRGAQDLTLLSNDGIAYGAKWMKDFPSLMRWYWCQLHHILGSPGSRPSKFHILFCLAAMAYSPDCDPQALQVFVLCLSSARVGGIVLPTQSAWDLGEGWKLDGRIRRLVEEHVVAYTDSPAFGLLQEAQESAAEVEARRRRTFDQSRFLAVNRCVAELEAQWPCQRPQAPAETMVGEYVKFREYLKRIHLALKGLAVVEIHAPELQARGRTLPQAPQGKAFMTDADLFQRPVPYLAVAQDVTANLLCPSTHQGASSANVDALIARLLDAAKQPLEKKYAQDLEESARALRTRKPQDSLMRLGDAELDKLLRHHLDQCRAHLSSIYESLVSASDPSVPVPSTSDVSSRQVGAAALAPRASRNFFLRQLAGKQWVSLSDPWKRAIMGFAKAVTGLQRAERMVELGGNKRDLLKELLNPGHTSPIEYPESLLLEVESGIMIRANQESIASVMRAPPDNRNAVMQLNMGEGKSSVIVPIVAAHLANGRRLVRVIVAKPQAKELHRMLVAKLGGLLNHRIYHLPFSRSQRPTASDVGAVLQMCRECMDSGGVLLMQPEHILSFQLMGIECQLSRGAQAQDTAQLALETQHFFNLNTRDIVDESDENFSVKFELLYTMGTQRPIELSPDRWILTQRLLTLVAKVVPRVQKQLPGSIEVSGVAHGRFPRTRILRTDALKLLLGTLAQELSHVGLPGFPIARLSESARNHVLEYISQGSLSPDQIAAVETSEWYNETTKGPLLLIRGLIAGGLLGYALGQKRWRVNYGLAKDRRPPTRLAVPHRAKDFPTARSEFSHPELVIILTCLCHYYGGLSDDDLFLAFEHLMQSDQASAEYHEWVQDAPDLPDSFRRLEGINIKDRRQVTSLIFPWLRFSKSVVDYFLAHIVFSRELREFPQKLSASGWDIARQKTHPTTGFSGTNDSRHTLPLDVAQLDLDDQKHTNALVLEQLLRPENTIAYLLRRTNSACSDAEALLDLVRCQAPSVQVILDVGAQIIELTNIQVAQTWLEMTPVEQNKEAVVFFNDVDDLCVIDRQGQVEQLQTSPYAQQLDVCLVFLDEAHTRGTDLKLPSHFRAAVTLGANVTKDKLVQACMRMRRLGQGQSVVFCISEEIRSKVCSESGKPTGSDIDVSDVLMWSISETYADIRRGLPLWAMQGERFERQSAVWHLCTGSSGIQMPLVQAERFLETEAQTLEERYRPRLATYTIGNHPGLPLNPTMPVRLLEIRGRCREFNCQDYLGSSLDEEQERELAPEMEEERQLERPAEAEAEAHWLHPLVRSFAMNGDASLLHKAITPAFQALSSTSAAKHINLEEFPPTNLLTTRDFRRTVGLKGNKLCADSYQRPVQWILSNSQGQVSERKFLIISPFEAQQLFPQMEKSSKATLHLYSPRTNMAFPALDTLDLYTVPAPREDFELPFDLKQMLNLFAGQLYFSTFEDYRATCEMLDLAWRPAREGEVVQADGFMTRKADGSRGRFSQSPVKFLRVFLGSIRRDRRGIDKTHWGKILGGELLTEADFV</sequence>
<dbReference type="GO" id="GO:0006508">
    <property type="term" value="P:proteolysis"/>
    <property type="evidence" value="ECO:0007669"/>
    <property type="project" value="UniProtKB-KW"/>
</dbReference>
<dbReference type="Proteomes" id="UP000557566">
    <property type="component" value="Unassembled WGS sequence"/>
</dbReference>
<evidence type="ECO:0000256" key="2">
    <source>
        <dbReference type="ARBA" id="ARBA00012759"/>
    </source>
</evidence>
<feature type="domain" description="DUF6606" evidence="9">
    <location>
        <begin position="18"/>
        <end position="285"/>
    </location>
</feature>
<dbReference type="EC" id="3.4.19.12" evidence="2"/>
<gene>
    <name evidence="10" type="ORF">G6O67_007929</name>
</gene>
<keyword evidence="6" id="KW-0788">Thiol protease</keyword>
<protein>
    <recommendedName>
        <fullName evidence="2">ubiquitinyl hydrolase 1</fullName>
        <ecNumber evidence="2">3.4.19.12</ecNumber>
    </recommendedName>
</protein>
<name>A0A8H4LSF4_9HYPO</name>
<dbReference type="Pfam" id="PF12340">
    <property type="entry name" value="DUF3638"/>
    <property type="match status" value="1"/>
</dbReference>
<dbReference type="OrthoDB" id="3182339at2759"/>
<keyword evidence="5" id="KW-0378">Hydrolase</keyword>
<feature type="domain" description="DUF3638" evidence="7">
    <location>
        <begin position="2011"/>
        <end position="2233"/>
    </location>
</feature>
<dbReference type="InterPro" id="IPR022105">
    <property type="entry name" value="DUF3645"/>
</dbReference>
<keyword evidence="4" id="KW-0833">Ubl conjugation pathway</keyword>
<evidence type="ECO:0000256" key="5">
    <source>
        <dbReference type="ARBA" id="ARBA00022801"/>
    </source>
</evidence>
<dbReference type="Pfam" id="PF12359">
    <property type="entry name" value="DUF3645"/>
    <property type="match status" value="1"/>
</dbReference>
<feature type="domain" description="DUF3645" evidence="8">
    <location>
        <begin position="2356"/>
        <end position="2388"/>
    </location>
</feature>
<organism evidence="10 11">
    <name type="scientific">Ophiocordyceps sinensis</name>
    <dbReference type="NCBI Taxonomy" id="72228"/>
    <lineage>
        <taxon>Eukaryota</taxon>
        <taxon>Fungi</taxon>
        <taxon>Dikarya</taxon>
        <taxon>Ascomycota</taxon>
        <taxon>Pezizomycotina</taxon>
        <taxon>Sordariomycetes</taxon>
        <taxon>Hypocreomycetidae</taxon>
        <taxon>Hypocreales</taxon>
        <taxon>Ophiocordycipitaceae</taxon>
        <taxon>Ophiocordyceps</taxon>
    </lineage>
</organism>
<proteinExistence type="predicted"/>
<comment type="caution">
    <text evidence="10">The sequence shown here is derived from an EMBL/GenBank/DDBJ whole genome shotgun (WGS) entry which is preliminary data.</text>
</comment>
<evidence type="ECO:0000256" key="6">
    <source>
        <dbReference type="ARBA" id="ARBA00022807"/>
    </source>
</evidence>
<comment type="catalytic activity">
    <reaction evidence="1">
        <text>Thiol-dependent hydrolysis of ester, thioester, amide, peptide and isopeptide bonds formed by the C-terminal Gly of ubiquitin (a 76-residue protein attached to proteins as an intracellular targeting signal).</text>
        <dbReference type="EC" id="3.4.19.12"/>
    </reaction>
</comment>
<dbReference type="GO" id="GO:0004843">
    <property type="term" value="F:cysteine-type deubiquitinase activity"/>
    <property type="evidence" value="ECO:0007669"/>
    <property type="project" value="UniProtKB-EC"/>
</dbReference>
<dbReference type="InterPro" id="IPR022099">
    <property type="entry name" value="DUF3638"/>
</dbReference>
<reference evidence="10 11" key="1">
    <citation type="journal article" date="2020" name="Genome Biol. Evol.">
        <title>A new high-quality draft genome assembly of the Chinese cordyceps Ophiocordyceps sinensis.</title>
        <authorList>
            <person name="Shu R."/>
            <person name="Zhang J."/>
            <person name="Meng Q."/>
            <person name="Zhang H."/>
            <person name="Zhou G."/>
            <person name="Li M."/>
            <person name="Wu P."/>
            <person name="Zhao Y."/>
            <person name="Chen C."/>
            <person name="Qin Q."/>
        </authorList>
    </citation>
    <scope>NUCLEOTIDE SEQUENCE [LARGE SCALE GENOMIC DNA]</scope>
    <source>
        <strain evidence="10 11">IOZ07</strain>
    </source>
</reference>
<accession>A0A8H4LSF4</accession>
<keyword evidence="3" id="KW-0645">Protease</keyword>
<evidence type="ECO:0000256" key="1">
    <source>
        <dbReference type="ARBA" id="ARBA00000707"/>
    </source>
</evidence>
<evidence type="ECO:0000256" key="3">
    <source>
        <dbReference type="ARBA" id="ARBA00022670"/>
    </source>
</evidence>
<evidence type="ECO:0000259" key="7">
    <source>
        <dbReference type="Pfam" id="PF12340"/>
    </source>
</evidence>
<evidence type="ECO:0000259" key="8">
    <source>
        <dbReference type="Pfam" id="PF12359"/>
    </source>
</evidence>
<evidence type="ECO:0000313" key="11">
    <source>
        <dbReference type="Proteomes" id="UP000557566"/>
    </source>
</evidence>
<dbReference type="InterPro" id="IPR051346">
    <property type="entry name" value="OTU_Deubiquitinase"/>
</dbReference>
<dbReference type="InterPro" id="IPR046541">
    <property type="entry name" value="DUF6606"/>
</dbReference>
<dbReference type="PANTHER" id="PTHR13367:SF34">
    <property type="match status" value="1"/>
</dbReference>
<evidence type="ECO:0000259" key="9">
    <source>
        <dbReference type="Pfam" id="PF20255"/>
    </source>
</evidence>
<dbReference type="PANTHER" id="PTHR13367">
    <property type="entry name" value="UBIQUITIN THIOESTERASE"/>
    <property type="match status" value="1"/>
</dbReference>
<dbReference type="Pfam" id="PF20255">
    <property type="entry name" value="DUF6606"/>
    <property type="match status" value="1"/>
</dbReference>
<dbReference type="EMBL" id="JAAVMX010000009">
    <property type="protein sequence ID" value="KAF4504479.1"/>
    <property type="molecule type" value="Genomic_DNA"/>
</dbReference>